<dbReference type="SMART" id="SM00387">
    <property type="entry name" value="HATPase_c"/>
    <property type="match status" value="1"/>
</dbReference>
<gene>
    <name evidence="16" type="ORF">ACFO1S_07555</name>
</gene>
<dbReference type="PANTHER" id="PTHR34220:SF11">
    <property type="entry name" value="SENSOR PROTEIN KINASE HPTS"/>
    <property type="match status" value="1"/>
</dbReference>
<keyword evidence="6 16" id="KW-0808">Transferase</keyword>
<feature type="transmembrane region" description="Helical" evidence="14">
    <location>
        <begin position="27"/>
        <end position="48"/>
    </location>
</feature>
<keyword evidence="4" id="KW-1003">Cell membrane</keyword>
<dbReference type="InterPro" id="IPR036890">
    <property type="entry name" value="HATPase_C_sf"/>
</dbReference>
<dbReference type="GO" id="GO:0004673">
    <property type="term" value="F:protein histidine kinase activity"/>
    <property type="evidence" value="ECO:0007669"/>
    <property type="project" value="UniProtKB-EC"/>
</dbReference>
<evidence type="ECO:0000256" key="14">
    <source>
        <dbReference type="SAM" id="Phobius"/>
    </source>
</evidence>
<dbReference type="PROSITE" id="PS50885">
    <property type="entry name" value="HAMP"/>
    <property type="match status" value="1"/>
</dbReference>
<keyword evidence="10" id="KW-0067">ATP-binding</keyword>
<dbReference type="InterPro" id="IPR010559">
    <property type="entry name" value="Sig_transdc_His_kin_internal"/>
</dbReference>
<keyword evidence="9 16" id="KW-0418">Kinase</keyword>
<dbReference type="PANTHER" id="PTHR34220">
    <property type="entry name" value="SENSOR HISTIDINE KINASE YPDA"/>
    <property type="match status" value="1"/>
</dbReference>
<dbReference type="InterPro" id="IPR033479">
    <property type="entry name" value="dCache_1"/>
</dbReference>
<dbReference type="Gene3D" id="3.30.565.10">
    <property type="entry name" value="Histidine kinase-like ATPase, C-terminal domain"/>
    <property type="match status" value="1"/>
</dbReference>
<dbReference type="Proteomes" id="UP001595755">
    <property type="component" value="Unassembled WGS sequence"/>
</dbReference>
<evidence type="ECO:0000256" key="13">
    <source>
        <dbReference type="ARBA" id="ARBA00023136"/>
    </source>
</evidence>
<evidence type="ECO:0000256" key="7">
    <source>
        <dbReference type="ARBA" id="ARBA00022692"/>
    </source>
</evidence>
<dbReference type="CDD" id="cd06225">
    <property type="entry name" value="HAMP"/>
    <property type="match status" value="1"/>
</dbReference>
<evidence type="ECO:0000259" key="15">
    <source>
        <dbReference type="PROSITE" id="PS50885"/>
    </source>
</evidence>
<dbReference type="Pfam" id="PF02743">
    <property type="entry name" value="dCache_1"/>
    <property type="match status" value="1"/>
</dbReference>
<comment type="caution">
    <text evidence="16">The sequence shown here is derived from an EMBL/GenBank/DDBJ whole genome shotgun (WGS) entry which is preliminary data.</text>
</comment>
<dbReference type="InterPro" id="IPR003594">
    <property type="entry name" value="HATPase_dom"/>
</dbReference>
<feature type="domain" description="HAMP" evidence="15">
    <location>
        <begin position="331"/>
        <end position="384"/>
    </location>
</feature>
<evidence type="ECO:0000256" key="10">
    <source>
        <dbReference type="ARBA" id="ARBA00022840"/>
    </source>
</evidence>
<dbReference type="SMART" id="SM00304">
    <property type="entry name" value="HAMP"/>
    <property type="match status" value="1"/>
</dbReference>
<feature type="transmembrane region" description="Helical" evidence="14">
    <location>
        <begin position="310"/>
        <end position="330"/>
    </location>
</feature>
<keyword evidence="17" id="KW-1185">Reference proteome</keyword>
<dbReference type="Pfam" id="PF02518">
    <property type="entry name" value="HATPase_c"/>
    <property type="match status" value="1"/>
</dbReference>
<dbReference type="Pfam" id="PF00672">
    <property type="entry name" value="HAMP"/>
    <property type="match status" value="1"/>
</dbReference>
<dbReference type="EC" id="2.7.13.3" evidence="3"/>
<comment type="catalytic activity">
    <reaction evidence="1">
        <text>ATP + protein L-histidine = ADP + protein N-phospho-L-histidine.</text>
        <dbReference type="EC" id="2.7.13.3"/>
    </reaction>
</comment>
<dbReference type="CDD" id="cd18773">
    <property type="entry name" value="PDC1_HK_sensor"/>
    <property type="match status" value="1"/>
</dbReference>
<evidence type="ECO:0000256" key="5">
    <source>
        <dbReference type="ARBA" id="ARBA00022553"/>
    </source>
</evidence>
<evidence type="ECO:0000256" key="2">
    <source>
        <dbReference type="ARBA" id="ARBA00004651"/>
    </source>
</evidence>
<sequence>MTSLLRHTIKERIAMINWVDWRLKNKIAATISAIFFLSLIIIGTLVYFKMTKDYRHRTQDLMETTIRQMNITIDVHMQNMERLSVSILSDPIIQRVLRAPSEIGPLEDNNEMNYRMLLLSSPWPYIQGVNIFSEDGRNYSISLGDTPRSDFSVRDEPWYEVMASTQAPVLLYLPTGQETKSMLNSQRVFSLVRPINDLESGERLAFMKIDLQTELFQEIIGNRYQLDQKVTPRYMVLQDENVLLDSHSQLTGQKLDSAILQALKDQSGFMEWGGERYLYSAVESSNTHWHMLSILPYTEAITESLKIRNLLIGLGISFLVIITLCSYYLASGIVKPLSRIMITMKRVEMGDFKVRLYERGTRDEIGQLARIFNIMLESVDHLIHRVYQAELREKDAQLQSLQAQINPHMLFNTLNLMKALCRKRNILDVALMAGSLADLFRYSLKTWKRTVTLREELGHIHNYLHIQKLRFPDKLLYRCHMPESLMQSQVVRLSIQPIVENAMIYGVEQCLDRCVIEVTAALETVWSATEEHSVQVIVIQVTDTGPGMSKERLELVQRSLAGNGSEITDSLSMEGSQSGIGLTNVQKRVKLLFGDRYGLRIQSELGKGTQVYLTVPYGAIVDGEGRAQ</sequence>
<dbReference type="SUPFAM" id="SSF55874">
    <property type="entry name" value="ATPase domain of HSP90 chaperone/DNA topoisomerase II/histidine kinase"/>
    <property type="match status" value="1"/>
</dbReference>
<name>A0ABV8S868_9BACL</name>
<dbReference type="EMBL" id="JBHSED010000011">
    <property type="protein sequence ID" value="MFC4303305.1"/>
    <property type="molecule type" value="Genomic_DNA"/>
</dbReference>
<proteinExistence type="predicted"/>
<keyword evidence="5" id="KW-0597">Phosphoprotein</keyword>
<comment type="subcellular location">
    <subcellularLocation>
        <location evidence="2">Cell membrane</location>
        <topology evidence="2">Multi-pass membrane protein</topology>
    </subcellularLocation>
</comment>
<dbReference type="SUPFAM" id="SSF158472">
    <property type="entry name" value="HAMP domain-like"/>
    <property type="match status" value="1"/>
</dbReference>
<evidence type="ECO:0000313" key="16">
    <source>
        <dbReference type="EMBL" id="MFC4303305.1"/>
    </source>
</evidence>
<evidence type="ECO:0000256" key="1">
    <source>
        <dbReference type="ARBA" id="ARBA00000085"/>
    </source>
</evidence>
<reference evidence="17" key="1">
    <citation type="journal article" date="2019" name="Int. J. Syst. Evol. Microbiol.">
        <title>The Global Catalogue of Microorganisms (GCM) 10K type strain sequencing project: providing services to taxonomists for standard genome sequencing and annotation.</title>
        <authorList>
            <consortium name="The Broad Institute Genomics Platform"/>
            <consortium name="The Broad Institute Genome Sequencing Center for Infectious Disease"/>
            <person name="Wu L."/>
            <person name="Ma J."/>
        </authorList>
    </citation>
    <scope>NUCLEOTIDE SEQUENCE [LARGE SCALE GENOMIC DNA]</scope>
    <source>
        <strain evidence="17">CGMCC 4.1641</strain>
    </source>
</reference>
<accession>A0ABV8S868</accession>
<keyword evidence="11 14" id="KW-1133">Transmembrane helix</keyword>
<dbReference type="RefSeq" id="WP_378126532.1">
    <property type="nucleotide sequence ID" value="NZ_JBHSED010000011.1"/>
</dbReference>
<evidence type="ECO:0000256" key="6">
    <source>
        <dbReference type="ARBA" id="ARBA00022679"/>
    </source>
</evidence>
<evidence type="ECO:0000256" key="8">
    <source>
        <dbReference type="ARBA" id="ARBA00022741"/>
    </source>
</evidence>
<dbReference type="Gene3D" id="3.30.450.20">
    <property type="entry name" value="PAS domain"/>
    <property type="match status" value="2"/>
</dbReference>
<dbReference type="Gene3D" id="6.10.340.10">
    <property type="match status" value="1"/>
</dbReference>
<evidence type="ECO:0000256" key="4">
    <source>
        <dbReference type="ARBA" id="ARBA00022475"/>
    </source>
</evidence>
<dbReference type="InterPro" id="IPR050640">
    <property type="entry name" value="Bact_2-comp_sensor_kinase"/>
</dbReference>
<dbReference type="InterPro" id="IPR003660">
    <property type="entry name" value="HAMP_dom"/>
</dbReference>
<evidence type="ECO:0000256" key="3">
    <source>
        <dbReference type="ARBA" id="ARBA00012438"/>
    </source>
</evidence>
<evidence type="ECO:0000313" key="17">
    <source>
        <dbReference type="Proteomes" id="UP001595755"/>
    </source>
</evidence>
<evidence type="ECO:0000256" key="12">
    <source>
        <dbReference type="ARBA" id="ARBA00023012"/>
    </source>
</evidence>
<keyword evidence="13 14" id="KW-0472">Membrane</keyword>
<dbReference type="PRINTS" id="PR00344">
    <property type="entry name" value="BCTRLSENSOR"/>
</dbReference>
<evidence type="ECO:0000256" key="9">
    <source>
        <dbReference type="ARBA" id="ARBA00022777"/>
    </source>
</evidence>
<evidence type="ECO:0000256" key="11">
    <source>
        <dbReference type="ARBA" id="ARBA00022989"/>
    </source>
</evidence>
<keyword evidence="12" id="KW-0902">Two-component regulatory system</keyword>
<keyword evidence="7 14" id="KW-0812">Transmembrane</keyword>
<protein>
    <recommendedName>
        <fullName evidence="3">histidine kinase</fullName>
        <ecNumber evidence="3">2.7.13.3</ecNumber>
    </recommendedName>
</protein>
<dbReference type="Pfam" id="PF06580">
    <property type="entry name" value="His_kinase"/>
    <property type="match status" value="1"/>
</dbReference>
<keyword evidence="8" id="KW-0547">Nucleotide-binding</keyword>
<dbReference type="InterPro" id="IPR004358">
    <property type="entry name" value="Sig_transdc_His_kin-like_C"/>
</dbReference>
<organism evidence="16 17">
    <name type="scientific">Cohnella boryungensis</name>
    <dbReference type="NCBI Taxonomy" id="768479"/>
    <lineage>
        <taxon>Bacteria</taxon>
        <taxon>Bacillati</taxon>
        <taxon>Bacillota</taxon>
        <taxon>Bacilli</taxon>
        <taxon>Bacillales</taxon>
        <taxon>Paenibacillaceae</taxon>
        <taxon>Cohnella</taxon>
    </lineage>
</organism>